<comment type="caution">
    <text evidence="3">The sequence shown here is derived from an EMBL/GenBank/DDBJ whole genome shotgun (WGS) entry which is preliminary data.</text>
</comment>
<evidence type="ECO:0000313" key="3">
    <source>
        <dbReference type="EMBL" id="GAA4726082.1"/>
    </source>
</evidence>
<feature type="region of interest" description="Disordered" evidence="1">
    <location>
        <begin position="1"/>
        <end position="21"/>
    </location>
</feature>
<evidence type="ECO:0000256" key="2">
    <source>
        <dbReference type="SAM" id="Phobius"/>
    </source>
</evidence>
<evidence type="ECO:0000256" key="1">
    <source>
        <dbReference type="SAM" id="MobiDB-lite"/>
    </source>
</evidence>
<keyword evidence="2" id="KW-1133">Transmembrane helix</keyword>
<proteinExistence type="predicted"/>
<organism evidence="3 4">
    <name type="scientific">Nocardioides endophyticus</name>
    <dbReference type="NCBI Taxonomy" id="1353775"/>
    <lineage>
        <taxon>Bacteria</taxon>
        <taxon>Bacillati</taxon>
        <taxon>Actinomycetota</taxon>
        <taxon>Actinomycetes</taxon>
        <taxon>Propionibacteriales</taxon>
        <taxon>Nocardioidaceae</taxon>
        <taxon>Nocardioides</taxon>
    </lineage>
</organism>
<name>A0ABP8YEX9_9ACTN</name>
<sequence length="70" mass="7013">MCTGGRVEQVEPTAGPLGQPTCDRKMRKRLIIRAAGLAPVAAPFAATIAGGVAVATGGEGDGPSSHNLTR</sequence>
<keyword evidence="2" id="KW-0812">Transmembrane</keyword>
<accession>A0ABP8YEX9</accession>
<dbReference type="Proteomes" id="UP001499882">
    <property type="component" value="Unassembled WGS sequence"/>
</dbReference>
<protein>
    <submittedName>
        <fullName evidence="3">Uncharacterized protein</fullName>
    </submittedName>
</protein>
<keyword evidence="2" id="KW-0472">Membrane</keyword>
<keyword evidence="4" id="KW-1185">Reference proteome</keyword>
<feature type="transmembrane region" description="Helical" evidence="2">
    <location>
        <begin position="34"/>
        <end position="55"/>
    </location>
</feature>
<evidence type="ECO:0000313" key="4">
    <source>
        <dbReference type="Proteomes" id="UP001499882"/>
    </source>
</evidence>
<reference evidence="4" key="1">
    <citation type="journal article" date="2019" name="Int. J. Syst. Evol. Microbiol.">
        <title>The Global Catalogue of Microorganisms (GCM) 10K type strain sequencing project: providing services to taxonomists for standard genome sequencing and annotation.</title>
        <authorList>
            <consortium name="The Broad Institute Genomics Platform"/>
            <consortium name="The Broad Institute Genome Sequencing Center for Infectious Disease"/>
            <person name="Wu L."/>
            <person name="Ma J."/>
        </authorList>
    </citation>
    <scope>NUCLEOTIDE SEQUENCE [LARGE SCALE GENOMIC DNA]</scope>
    <source>
        <strain evidence="4">JCM 18532</strain>
    </source>
</reference>
<gene>
    <name evidence="3" type="ORF">GCM10023350_06010</name>
</gene>
<dbReference type="EMBL" id="BAABKN010000005">
    <property type="protein sequence ID" value="GAA4726082.1"/>
    <property type="molecule type" value="Genomic_DNA"/>
</dbReference>